<dbReference type="AlphaFoldDB" id="A0A1D3UUP4"/>
<evidence type="ECO:0000313" key="5">
    <source>
        <dbReference type="Proteomes" id="UP000219259"/>
    </source>
</evidence>
<gene>
    <name evidence="2" type="ORF">CLI86_13355</name>
    <name evidence="3" type="ORF">TFUB20_02174</name>
</gene>
<evidence type="ECO:0000313" key="4">
    <source>
        <dbReference type="Proteomes" id="UP000182057"/>
    </source>
</evidence>
<sequence length="125" mass="14460" precursor="true">MKQKIILWISTLLLLTAGAGCKKESHASCSCECVEEKIPIVTLKNENAHFRYIKRRNDFALEIENKELVRGLYLIPRGCDIPKKYKEDGLPVIISGEVFDCSEYIKPWIKRDPVYFIKLSTIKKK</sequence>
<evidence type="ECO:0008006" key="6">
    <source>
        <dbReference type="Google" id="ProtNLM"/>
    </source>
</evidence>
<accession>A0A1D3UUP4</accession>
<protein>
    <recommendedName>
        <fullName evidence="6">Lipoprotein</fullName>
    </recommendedName>
</protein>
<proteinExistence type="predicted"/>
<name>A0A1D3UUP4_TANFO</name>
<reference evidence="2 5" key="2">
    <citation type="submission" date="2017-09" db="EMBL/GenBank/DDBJ databases">
        <title>Phase variable restriction modification systems are present in the genome sequences of periodontal pathogens Prevotella intermedia, Tannerella forsythia and Porphyromonas gingivalis.</title>
        <authorList>
            <person name="Haigh R.D."/>
            <person name="Crawford L."/>
            <person name="Ralph J."/>
            <person name="Wanford J."/>
            <person name="Vartoukian S.R."/>
            <person name="Hijazib K."/>
            <person name="Wade W."/>
            <person name="Oggioni M.R."/>
        </authorList>
    </citation>
    <scope>NUCLEOTIDE SEQUENCE [LARGE SCALE GENOMIC DNA]</scope>
    <source>
        <strain evidence="2 5">WW11663</strain>
    </source>
</reference>
<dbReference type="EMBL" id="NSLJ01000059">
    <property type="protein sequence ID" value="PDP41745.1"/>
    <property type="molecule type" value="Genomic_DNA"/>
</dbReference>
<dbReference type="RefSeq" id="WP_074450141.1">
    <property type="nucleotide sequence ID" value="NZ_FMMM01000070.1"/>
</dbReference>
<feature type="signal peptide" evidence="1">
    <location>
        <begin position="1"/>
        <end position="19"/>
    </location>
</feature>
<dbReference type="EMBL" id="FMMM01000070">
    <property type="protein sequence ID" value="SCQ23761.1"/>
    <property type="molecule type" value="Genomic_DNA"/>
</dbReference>
<organism evidence="3 4">
    <name type="scientific">Tannerella forsythia</name>
    <name type="common">Bacteroides forsythus</name>
    <dbReference type="NCBI Taxonomy" id="28112"/>
    <lineage>
        <taxon>Bacteria</taxon>
        <taxon>Pseudomonadati</taxon>
        <taxon>Bacteroidota</taxon>
        <taxon>Bacteroidia</taxon>
        <taxon>Bacteroidales</taxon>
        <taxon>Tannerellaceae</taxon>
        <taxon>Tannerella</taxon>
    </lineage>
</organism>
<keyword evidence="1" id="KW-0732">Signal</keyword>
<dbReference type="OrthoDB" id="9981501at2"/>
<dbReference type="Proteomes" id="UP000182057">
    <property type="component" value="Unassembled WGS sequence"/>
</dbReference>
<evidence type="ECO:0000313" key="2">
    <source>
        <dbReference type="EMBL" id="PDP41745.1"/>
    </source>
</evidence>
<evidence type="ECO:0000256" key="1">
    <source>
        <dbReference type="SAM" id="SignalP"/>
    </source>
</evidence>
<feature type="chain" id="PRO_5014267230" description="Lipoprotein" evidence="1">
    <location>
        <begin position="20"/>
        <end position="125"/>
    </location>
</feature>
<dbReference type="Proteomes" id="UP000219259">
    <property type="component" value="Unassembled WGS sequence"/>
</dbReference>
<dbReference type="PROSITE" id="PS51257">
    <property type="entry name" value="PROKAR_LIPOPROTEIN"/>
    <property type="match status" value="1"/>
</dbReference>
<reference evidence="3 4" key="1">
    <citation type="submission" date="2016-09" db="EMBL/GenBank/DDBJ databases">
        <authorList>
            <person name="Capua I."/>
            <person name="De Benedictis P."/>
            <person name="Joannis T."/>
            <person name="Lombin L.H."/>
            <person name="Cattoli G."/>
        </authorList>
    </citation>
    <scope>NUCLEOTIDE SEQUENCE [LARGE SCALE GENOMIC DNA]</scope>
    <source>
        <strain evidence="3 4">UB20</strain>
    </source>
</reference>
<evidence type="ECO:0000313" key="3">
    <source>
        <dbReference type="EMBL" id="SCQ23761.1"/>
    </source>
</evidence>